<evidence type="ECO:0000313" key="2">
    <source>
        <dbReference type="EMBL" id="GFQ98114.1"/>
    </source>
</evidence>
<organism evidence="2 3">
    <name type="scientific">Trichonephila clavata</name>
    <name type="common">Joro spider</name>
    <name type="synonym">Nephila clavata</name>
    <dbReference type="NCBI Taxonomy" id="2740835"/>
    <lineage>
        <taxon>Eukaryota</taxon>
        <taxon>Metazoa</taxon>
        <taxon>Ecdysozoa</taxon>
        <taxon>Arthropoda</taxon>
        <taxon>Chelicerata</taxon>
        <taxon>Arachnida</taxon>
        <taxon>Araneae</taxon>
        <taxon>Araneomorphae</taxon>
        <taxon>Entelegynae</taxon>
        <taxon>Araneoidea</taxon>
        <taxon>Nephilidae</taxon>
        <taxon>Trichonephila</taxon>
    </lineage>
</organism>
<gene>
    <name evidence="2" type="ORF">TNCT_547011</name>
</gene>
<evidence type="ECO:0000313" key="3">
    <source>
        <dbReference type="Proteomes" id="UP000887116"/>
    </source>
</evidence>
<proteinExistence type="predicted"/>
<feature type="compositionally biased region" description="Polar residues" evidence="1">
    <location>
        <begin position="1"/>
        <end position="14"/>
    </location>
</feature>
<comment type="caution">
    <text evidence="2">The sequence shown here is derived from an EMBL/GenBank/DDBJ whole genome shotgun (WGS) entry which is preliminary data.</text>
</comment>
<evidence type="ECO:0000256" key="1">
    <source>
        <dbReference type="SAM" id="MobiDB-lite"/>
    </source>
</evidence>
<sequence>MSIASQTLNQTSSRGKGRVTKPIKNFKTLRFPLAMHRLRYHLALGQNLLLQLLKDKPSDERFGGQEYNRSCHHALGRVERE</sequence>
<dbReference type="Proteomes" id="UP000887116">
    <property type="component" value="Unassembled WGS sequence"/>
</dbReference>
<feature type="region of interest" description="Disordered" evidence="1">
    <location>
        <begin position="1"/>
        <end position="21"/>
    </location>
</feature>
<dbReference type="AlphaFoldDB" id="A0A8X6GAR8"/>
<name>A0A8X6GAR8_TRICU</name>
<reference evidence="2" key="1">
    <citation type="submission" date="2020-07" db="EMBL/GenBank/DDBJ databases">
        <title>Multicomponent nature underlies the extraordinary mechanical properties of spider dragline silk.</title>
        <authorList>
            <person name="Kono N."/>
            <person name="Nakamura H."/>
            <person name="Mori M."/>
            <person name="Yoshida Y."/>
            <person name="Ohtoshi R."/>
            <person name="Malay A.D."/>
            <person name="Moran D.A.P."/>
            <person name="Tomita M."/>
            <person name="Numata K."/>
            <person name="Arakawa K."/>
        </authorList>
    </citation>
    <scope>NUCLEOTIDE SEQUENCE</scope>
</reference>
<keyword evidence="3" id="KW-1185">Reference proteome</keyword>
<dbReference type="EMBL" id="BMAO01004962">
    <property type="protein sequence ID" value="GFQ98114.1"/>
    <property type="molecule type" value="Genomic_DNA"/>
</dbReference>
<protein>
    <submittedName>
        <fullName evidence="2">Uncharacterized protein</fullName>
    </submittedName>
</protein>
<accession>A0A8X6GAR8</accession>